<name>A0A6G7J176_9FLAO</name>
<evidence type="ECO:0000313" key="4">
    <source>
        <dbReference type="Proteomes" id="UP000502928"/>
    </source>
</evidence>
<dbReference type="AlphaFoldDB" id="A0A6G7J176"/>
<dbReference type="PANTHER" id="PTHR12526:SF630">
    <property type="entry name" value="GLYCOSYLTRANSFERASE"/>
    <property type="match status" value="1"/>
</dbReference>
<proteinExistence type="predicted"/>
<feature type="domain" description="Glycosyl transferase family 1" evidence="1">
    <location>
        <begin position="175"/>
        <end position="334"/>
    </location>
</feature>
<keyword evidence="3" id="KW-0808">Transferase</keyword>
<dbReference type="EMBL" id="CP049616">
    <property type="protein sequence ID" value="QII44202.1"/>
    <property type="molecule type" value="Genomic_DNA"/>
</dbReference>
<dbReference type="KEGG" id="mut:GVT53_05780"/>
<evidence type="ECO:0000259" key="2">
    <source>
        <dbReference type="Pfam" id="PF13439"/>
    </source>
</evidence>
<dbReference type="Pfam" id="PF00534">
    <property type="entry name" value="Glycos_transf_1"/>
    <property type="match status" value="1"/>
</dbReference>
<dbReference type="CDD" id="cd03820">
    <property type="entry name" value="GT4_AmsD-like"/>
    <property type="match status" value="1"/>
</dbReference>
<dbReference type="SUPFAM" id="SSF53756">
    <property type="entry name" value="UDP-Glycosyltransferase/glycogen phosphorylase"/>
    <property type="match status" value="1"/>
</dbReference>
<accession>A0A6G7J176</accession>
<keyword evidence="4" id="KW-1185">Reference proteome</keyword>
<dbReference type="Proteomes" id="UP000502928">
    <property type="component" value="Chromosome"/>
</dbReference>
<feature type="domain" description="Glycosyltransferase subfamily 4-like N-terminal" evidence="2">
    <location>
        <begin position="17"/>
        <end position="164"/>
    </location>
</feature>
<organism evidence="3 4">
    <name type="scientific">Flagellimonas oceani</name>
    <dbReference type="NCBI Taxonomy" id="2698672"/>
    <lineage>
        <taxon>Bacteria</taxon>
        <taxon>Pseudomonadati</taxon>
        <taxon>Bacteroidota</taxon>
        <taxon>Flavobacteriia</taxon>
        <taxon>Flavobacteriales</taxon>
        <taxon>Flavobacteriaceae</taxon>
        <taxon>Flagellimonas</taxon>
    </lineage>
</organism>
<dbReference type="PANTHER" id="PTHR12526">
    <property type="entry name" value="GLYCOSYLTRANSFERASE"/>
    <property type="match status" value="1"/>
</dbReference>
<dbReference type="RefSeq" id="WP_166247863.1">
    <property type="nucleotide sequence ID" value="NZ_CP049616.1"/>
</dbReference>
<evidence type="ECO:0000259" key="1">
    <source>
        <dbReference type="Pfam" id="PF00534"/>
    </source>
</evidence>
<gene>
    <name evidence="3" type="ORF">GVT53_05780</name>
</gene>
<dbReference type="InterPro" id="IPR001296">
    <property type="entry name" value="Glyco_trans_1"/>
</dbReference>
<dbReference type="GO" id="GO:0016757">
    <property type="term" value="F:glycosyltransferase activity"/>
    <property type="evidence" value="ECO:0007669"/>
    <property type="project" value="InterPro"/>
</dbReference>
<dbReference type="Pfam" id="PF13439">
    <property type="entry name" value="Glyco_transf_4"/>
    <property type="match status" value="1"/>
</dbReference>
<dbReference type="Gene3D" id="3.40.50.2000">
    <property type="entry name" value="Glycogen Phosphorylase B"/>
    <property type="match status" value="2"/>
</dbReference>
<reference evidence="3 4" key="1">
    <citation type="submission" date="2020-02" db="EMBL/GenBank/DDBJ databases">
        <title>Complete genome of Muricauda sp. 501str8.</title>
        <authorList>
            <person name="Dong B."/>
            <person name="Zhu S."/>
            <person name="Yang J."/>
            <person name="Chen J."/>
        </authorList>
    </citation>
    <scope>NUCLEOTIDE SEQUENCE [LARGE SCALE GENOMIC DNA]</scope>
    <source>
        <strain evidence="3 4">501str8</strain>
    </source>
</reference>
<dbReference type="InterPro" id="IPR028098">
    <property type="entry name" value="Glyco_trans_4-like_N"/>
</dbReference>
<protein>
    <submittedName>
        <fullName evidence="3">Glycosyltransferase family 4 protein</fullName>
    </submittedName>
</protein>
<evidence type="ECO:0000313" key="3">
    <source>
        <dbReference type="EMBL" id="QII44202.1"/>
    </source>
</evidence>
<sequence>MPRKYRIDFVCHAISGGGAERVLVLLAEKFGENHDVRIITFNESSSYDLPSNIEHIKLYGGWIPNHTVRRFFNLLSFYRKKANRPDITIGFITRINLVSILVSKVYKIKAIGCEHNNHLSDKTKLSRFTRNNVYKFADLITILTKFDAPFFKDKGAKVEVVYNPATFSAISEPRKARKKNILVAGSLNKIYQKGWDNLVPIVGPLLQKHQDWKLLIAGEGEKGESLLKNQMEELRINPASIEFLGFTNKIGEIMRDSEIFLMVSRYEGLPMVLIEAMSQGMACISYNCLTGPSEIITDNKNGILIENQNSSIMREGLDNLMADQEKRIMLGQSAPVSIEKFNMSSIHKKWEEILEEILC</sequence>